<name>A0ABP4A6I8_9PSEU</name>
<evidence type="ECO:0000256" key="1">
    <source>
        <dbReference type="ARBA" id="ARBA00001946"/>
    </source>
</evidence>
<dbReference type="InterPro" id="IPR036849">
    <property type="entry name" value="Enolase-like_C_sf"/>
</dbReference>
<dbReference type="InterPro" id="IPR029017">
    <property type="entry name" value="Enolase-like_N"/>
</dbReference>
<dbReference type="Proteomes" id="UP001499967">
    <property type="component" value="Unassembled WGS sequence"/>
</dbReference>
<dbReference type="Pfam" id="PF02746">
    <property type="entry name" value="MR_MLE_N"/>
    <property type="match status" value="1"/>
</dbReference>
<accession>A0ABP4A6I8</accession>
<dbReference type="InterPro" id="IPR046945">
    <property type="entry name" value="RHMD-like"/>
</dbReference>
<dbReference type="PANTHER" id="PTHR13794">
    <property type="entry name" value="ENOLASE SUPERFAMILY, MANDELATE RACEMASE"/>
    <property type="match status" value="1"/>
</dbReference>
<dbReference type="SMART" id="SM00922">
    <property type="entry name" value="MR_MLE"/>
    <property type="match status" value="1"/>
</dbReference>
<gene>
    <name evidence="5" type="ORF">GCM10009559_17920</name>
</gene>
<dbReference type="InterPro" id="IPR013341">
    <property type="entry name" value="Mandelate_racemase_N_dom"/>
</dbReference>
<dbReference type="SFLD" id="SFLDS00001">
    <property type="entry name" value="Enolase"/>
    <property type="match status" value="1"/>
</dbReference>
<dbReference type="SFLD" id="SFLDG00179">
    <property type="entry name" value="mandelate_racemase"/>
    <property type="match status" value="1"/>
</dbReference>
<keyword evidence="3" id="KW-0460">Magnesium</keyword>
<dbReference type="CDD" id="cd03316">
    <property type="entry name" value="MR_like"/>
    <property type="match status" value="1"/>
</dbReference>
<protein>
    <submittedName>
        <fullName evidence="5">D-galactarolactone cycloisomerase</fullName>
    </submittedName>
</protein>
<feature type="domain" description="Mandelate racemase/muconate lactonizing enzyme C-terminal" evidence="4">
    <location>
        <begin position="144"/>
        <end position="241"/>
    </location>
</feature>
<keyword evidence="2" id="KW-0479">Metal-binding</keyword>
<evidence type="ECO:0000256" key="3">
    <source>
        <dbReference type="ARBA" id="ARBA00022842"/>
    </source>
</evidence>
<dbReference type="SUPFAM" id="SSF51604">
    <property type="entry name" value="Enolase C-terminal domain-like"/>
    <property type="match status" value="1"/>
</dbReference>
<comment type="cofactor">
    <cofactor evidence="1">
        <name>Mg(2+)</name>
        <dbReference type="ChEBI" id="CHEBI:18420"/>
    </cofactor>
</comment>
<dbReference type="EMBL" id="BAAAHP010000049">
    <property type="protein sequence ID" value="GAA0930495.1"/>
    <property type="molecule type" value="Genomic_DNA"/>
</dbReference>
<evidence type="ECO:0000313" key="5">
    <source>
        <dbReference type="EMBL" id="GAA0930495.1"/>
    </source>
</evidence>
<reference evidence="6" key="1">
    <citation type="journal article" date="2019" name="Int. J. Syst. Evol. Microbiol.">
        <title>The Global Catalogue of Microorganisms (GCM) 10K type strain sequencing project: providing services to taxonomists for standard genome sequencing and annotation.</title>
        <authorList>
            <consortium name="The Broad Institute Genomics Platform"/>
            <consortium name="The Broad Institute Genome Sequencing Center for Infectious Disease"/>
            <person name="Wu L."/>
            <person name="Ma J."/>
        </authorList>
    </citation>
    <scope>NUCLEOTIDE SEQUENCE [LARGE SCALE GENOMIC DNA]</scope>
    <source>
        <strain evidence="6">JCM 11117</strain>
    </source>
</reference>
<sequence length="372" mass="40455">MKITAVVPHVVVQRLDQPFGMAQWLWDSRASCLVEIRTDEGVTGWGECFGPADANRGLIESAYGPLLVGRDPIERTALWEAMYNRNREWGRKGVSIAAISGVEIALWDIAGKAAGLPVHRMLGGSRPEAFHAYASAFYYAGPWEDDLEAEAAHLLEQGYTAFKMKVGARPVDEDVRRVHRVRAALGPDVRLAVDANRGFTAAEAIRFGRGIADADPWFFEEPVIPEDLDAYARVRAALDVPIAGGESEFTRWGFREFLARNPVDIVQPDATACGGIAETLLIAGLASAHGVPALPHVWGSAITVAAGLHLMTALPTVVPSLARERPHVELDQAPNVFRDELSDLRCGPLLTVPDGPGLGIEIDRSVIERHRP</sequence>
<dbReference type="Gene3D" id="3.20.20.120">
    <property type="entry name" value="Enolase-like C-terminal domain"/>
    <property type="match status" value="1"/>
</dbReference>
<dbReference type="PANTHER" id="PTHR13794:SF58">
    <property type="entry name" value="MITOCHONDRIAL ENOLASE SUPERFAMILY MEMBER 1"/>
    <property type="match status" value="1"/>
</dbReference>
<comment type="caution">
    <text evidence="5">The sequence shown here is derived from an EMBL/GenBank/DDBJ whole genome shotgun (WGS) entry which is preliminary data.</text>
</comment>
<dbReference type="Pfam" id="PF13378">
    <property type="entry name" value="MR_MLE_C"/>
    <property type="match status" value="1"/>
</dbReference>
<dbReference type="Gene3D" id="3.30.390.10">
    <property type="entry name" value="Enolase-like, N-terminal domain"/>
    <property type="match status" value="1"/>
</dbReference>
<evidence type="ECO:0000256" key="2">
    <source>
        <dbReference type="ARBA" id="ARBA00022723"/>
    </source>
</evidence>
<dbReference type="InterPro" id="IPR029065">
    <property type="entry name" value="Enolase_C-like"/>
</dbReference>
<evidence type="ECO:0000313" key="6">
    <source>
        <dbReference type="Proteomes" id="UP001499967"/>
    </source>
</evidence>
<keyword evidence="6" id="KW-1185">Reference proteome</keyword>
<dbReference type="RefSeq" id="WP_343940802.1">
    <property type="nucleotide sequence ID" value="NZ_BAAAHP010000049.1"/>
</dbReference>
<dbReference type="InterPro" id="IPR013342">
    <property type="entry name" value="Mandelate_racemase_C"/>
</dbReference>
<evidence type="ECO:0000259" key="4">
    <source>
        <dbReference type="SMART" id="SM00922"/>
    </source>
</evidence>
<dbReference type="SUPFAM" id="SSF54826">
    <property type="entry name" value="Enolase N-terminal domain-like"/>
    <property type="match status" value="1"/>
</dbReference>
<proteinExistence type="predicted"/>
<organism evidence="5 6">
    <name type="scientific">Pseudonocardia zijingensis</name>
    <dbReference type="NCBI Taxonomy" id="153376"/>
    <lineage>
        <taxon>Bacteria</taxon>
        <taxon>Bacillati</taxon>
        <taxon>Actinomycetota</taxon>
        <taxon>Actinomycetes</taxon>
        <taxon>Pseudonocardiales</taxon>
        <taxon>Pseudonocardiaceae</taxon>
        <taxon>Pseudonocardia</taxon>
    </lineage>
</organism>